<dbReference type="InterPro" id="IPR021842">
    <property type="entry name" value="DUF3435"/>
</dbReference>
<sequence length="401" mass="46193">MDILYKDVQLFVVPGTNQPNALTARITIHQNKQKTNTIRSSQTHILDIHITTVPGQLICLVSLVAVQAIADGAFKHAQYGSLEELTQKPTLEDQELVPLEWKDDMKARPIFSINYHRFWELWRRTWFVAGSRESVLPYSLRVGAGAQLDGMYSNLHSFDQILTQIFRCLKPSRKRLHLGPFHKCVQEIIPTEYPPKRDHTYHLWFKNAGNHDDLYKRLLSASLMRDENAPIYPTNEDLKSFEQRRNLIQLRKKFKQVREKYAHDSPQTKRISLRINHLLYYLADLVVEERRMVYFAEADRRRQVGQPTADLRLPSVLPFQGKGSGRISAPAGAVISQFLHQDGLGGDQSGNLYGKMLLAYLVVCVLRSFYSSSLLSQQTAFLPRFDSRSLRSIELRVFLVS</sequence>
<organism evidence="1 2">
    <name type="scientific">Rhypophila decipiens</name>
    <dbReference type="NCBI Taxonomy" id="261697"/>
    <lineage>
        <taxon>Eukaryota</taxon>
        <taxon>Fungi</taxon>
        <taxon>Dikarya</taxon>
        <taxon>Ascomycota</taxon>
        <taxon>Pezizomycotina</taxon>
        <taxon>Sordariomycetes</taxon>
        <taxon>Sordariomycetidae</taxon>
        <taxon>Sordariales</taxon>
        <taxon>Naviculisporaceae</taxon>
        <taxon>Rhypophila</taxon>
    </lineage>
</organism>
<name>A0AAN7B6F7_9PEZI</name>
<keyword evidence="2" id="KW-1185">Reference proteome</keyword>
<reference evidence="1" key="1">
    <citation type="journal article" date="2023" name="Mol. Phylogenet. Evol.">
        <title>Genome-scale phylogeny and comparative genomics of the fungal order Sordariales.</title>
        <authorList>
            <person name="Hensen N."/>
            <person name="Bonometti L."/>
            <person name="Westerberg I."/>
            <person name="Brannstrom I.O."/>
            <person name="Guillou S."/>
            <person name="Cros-Aarteil S."/>
            <person name="Calhoun S."/>
            <person name="Haridas S."/>
            <person name="Kuo A."/>
            <person name="Mondo S."/>
            <person name="Pangilinan J."/>
            <person name="Riley R."/>
            <person name="LaButti K."/>
            <person name="Andreopoulos B."/>
            <person name="Lipzen A."/>
            <person name="Chen C."/>
            <person name="Yan M."/>
            <person name="Daum C."/>
            <person name="Ng V."/>
            <person name="Clum A."/>
            <person name="Steindorff A."/>
            <person name="Ohm R.A."/>
            <person name="Martin F."/>
            <person name="Silar P."/>
            <person name="Natvig D.O."/>
            <person name="Lalanne C."/>
            <person name="Gautier V."/>
            <person name="Ament-Velasquez S.L."/>
            <person name="Kruys A."/>
            <person name="Hutchinson M.I."/>
            <person name="Powell A.J."/>
            <person name="Barry K."/>
            <person name="Miller A.N."/>
            <person name="Grigoriev I.V."/>
            <person name="Debuchy R."/>
            <person name="Gladieux P."/>
            <person name="Hiltunen Thoren M."/>
            <person name="Johannesson H."/>
        </authorList>
    </citation>
    <scope>NUCLEOTIDE SEQUENCE</scope>
    <source>
        <strain evidence="1">PSN293</strain>
    </source>
</reference>
<dbReference type="PANTHER" id="PTHR37535">
    <property type="entry name" value="FLUG DOMAIN PROTEIN"/>
    <property type="match status" value="1"/>
</dbReference>
<dbReference type="Proteomes" id="UP001301769">
    <property type="component" value="Unassembled WGS sequence"/>
</dbReference>
<accession>A0AAN7B6F7</accession>
<comment type="caution">
    <text evidence="1">The sequence shown here is derived from an EMBL/GenBank/DDBJ whole genome shotgun (WGS) entry which is preliminary data.</text>
</comment>
<evidence type="ECO:0000313" key="2">
    <source>
        <dbReference type="Proteomes" id="UP001301769"/>
    </source>
</evidence>
<gene>
    <name evidence="1" type="ORF">QBC37DRAFT_387040</name>
</gene>
<dbReference type="EMBL" id="MU858092">
    <property type="protein sequence ID" value="KAK4214506.1"/>
    <property type="molecule type" value="Genomic_DNA"/>
</dbReference>
<dbReference type="Pfam" id="PF11917">
    <property type="entry name" value="DUF3435"/>
    <property type="match status" value="1"/>
</dbReference>
<reference evidence="1" key="2">
    <citation type="submission" date="2023-05" db="EMBL/GenBank/DDBJ databases">
        <authorList>
            <consortium name="Lawrence Berkeley National Laboratory"/>
            <person name="Steindorff A."/>
            <person name="Hensen N."/>
            <person name="Bonometti L."/>
            <person name="Westerberg I."/>
            <person name="Brannstrom I.O."/>
            <person name="Guillou S."/>
            <person name="Cros-Aarteil S."/>
            <person name="Calhoun S."/>
            <person name="Haridas S."/>
            <person name="Kuo A."/>
            <person name="Mondo S."/>
            <person name="Pangilinan J."/>
            <person name="Riley R."/>
            <person name="Labutti K."/>
            <person name="Andreopoulos B."/>
            <person name="Lipzen A."/>
            <person name="Chen C."/>
            <person name="Yanf M."/>
            <person name="Daum C."/>
            <person name="Ng V."/>
            <person name="Clum A."/>
            <person name="Ohm R."/>
            <person name="Martin F."/>
            <person name="Silar P."/>
            <person name="Natvig D."/>
            <person name="Lalanne C."/>
            <person name="Gautier V."/>
            <person name="Ament-Velasquez S.L."/>
            <person name="Kruys A."/>
            <person name="Hutchinson M.I."/>
            <person name="Powell A.J."/>
            <person name="Barry K."/>
            <person name="Miller A.N."/>
            <person name="Grigoriev I.V."/>
            <person name="Debuchy R."/>
            <person name="Gladieux P."/>
            <person name="Thoren M.H."/>
            <person name="Johannesson H."/>
        </authorList>
    </citation>
    <scope>NUCLEOTIDE SEQUENCE</scope>
    <source>
        <strain evidence="1">PSN293</strain>
    </source>
</reference>
<dbReference type="AlphaFoldDB" id="A0AAN7B6F7"/>
<proteinExistence type="predicted"/>
<dbReference type="PANTHER" id="PTHR37535:SF3">
    <property type="entry name" value="FLUG DOMAIN-CONTAINING PROTEIN"/>
    <property type="match status" value="1"/>
</dbReference>
<evidence type="ECO:0000313" key="1">
    <source>
        <dbReference type="EMBL" id="KAK4214506.1"/>
    </source>
</evidence>
<protein>
    <submittedName>
        <fullName evidence="1">Uncharacterized protein</fullName>
    </submittedName>
</protein>